<dbReference type="PANTHER" id="PTHR21415">
    <property type="entry name" value="U7 SNRNA-ASSOCIATED SM-LIKE PROTEIN LSM11"/>
    <property type="match status" value="1"/>
</dbReference>
<feature type="region of interest" description="Disordered" evidence="1">
    <location>
        <begin position="73"/>
        <end position="92"/>
    </location>
</feature>
<dbReference type="GeneID" id="112051405"/>
<gene>
    <name evidence="4" type="primary">LOC112051405</name>
</gene>
<dbReference type="GO" id="GO:0005683">
    <property type="term" value="C:U7 snRNP"/>
    <property type="evidence" value="ECO:0007669"/>
    <property type="project" value="TreeGrafter"/>
</dbReference>
<dbReference type="InterPro" id="IPR047575">
    <property type="entry name" value="Sm"/>
</dbReference>
<dbReference type="RefSeq" id="XP_023945799.1">
    <property type="nucleotide sequence ID" value="XM_024090031.2"/>
</dbReference>
<evidence type="ECO:0000313" key="3">
    <source>
        <dbReference type="Proteomes" id="UP001652582"/>
    </source>
</evidence>
<accession>A0A6J1NFR1</accession>
<dbReference type="GO" id="GO:0006398">
    <property type="term" value="P:mRNA 3'-end processing by stem-loop binding and cleavage"/>
    <property type="evidence" value="ECO:0007669"/>
    <property type="project" value="TreeGrafter"/>
</dbReference>
<dbReference type="AlphaFoldDB" id="A0A6J1NFR1"/>
<dbReference type="SUPFAM" id="SSF50182">
    <property type="entry name" value="Sm-like ribonucleoproteins"/>
    <property type="match status" value="1"/>
</dbReference>
<dbReference type="OrthoDB" id="10002367at2759"/>
<evidence type="ECO:0000259" key="2">
    <source>
        <dbReference type="PROSITE" id="PS52002"/>
    </source>
</evidence>
<reference evidence="4" key="1">
    <citation type="submission" date="2025-08" db="UniProtKB">
        <authorList>
            <consortium name="RefSeq"/>
        </authorList>
    </citation>
    <scope>IDENTIFICATION</scope>
</reference>
<dbReference type="InterPro" id="IPR010920">
    <property type="entry name" value="LSM_dom_sf"/>
</dbReference>
<dbReference type="InterPro" id="IPR039267">
    <property type="entry name" value="Lsm11"/>
</dbReference>
<feature type="compositionally biased region" description="Basic and acidic residues" evidence="1">
    <location>
        <begin position="73"/>
        <end position="91"/>
    </location>
</feature>
<evidence type="ECO:0000256" key="1">
    <source>
        <dbReference type="SAM" id="MobiDB-lite"/>
    </source>
</evidence>
<proteinExistence type="predicted"/>
<protein>
    <submittedName>
        <fullName evidence="4">U7 snRNA-associated Sm-like protein LSm11</fullName>
    </submittedName>
</protein>
<name>A0A6J1NFR1_BICAN</name>
<keyword evidence="3" id="KW-1185">Reference proteome</keyword>
<evidence type="ECO:0000313" key="4">
    <source>
        <dbReference type="RefSeq" id="XP_023945799.1"/>
    </source>
</evidence>
<dbReference type="Gene3D" id="2.30.30.100">
    <property type="match status" value="1"/>
</dbReference>
<dbReference type="CTD" id="134353"/>
<feature type="domain" description="Sm" evidence="2">
    <location>
        <begin position="121"/>
        <end position="239"/>
    </location>
</feature>
<dbReference type="PROSITE" id="PS52002">
    <property type="entry name" value="SM"/>
    <property type="match status" value="1"/>
</dbReference>
<dbReference type="SMART" id="SM00651">
    <property type="entry name" value="Sm"/>
    <property type="match status" value="1"/>
</dbReference>
<dbReference type="GO" id="GO:0071209">
    <property type="term" value="F:U7 snRNA binding"/>
    <property type="evidence" value="ECO:0007669"/>
    <property type="project" value="InterPro"/>
</dbReference>
<dbReference type="KEGG" id="bany:112051405"/>
<organism evidence="3 4">
    <name type="scientific">Bicyclus anynana</name>
    <name type="common">Squinting bush brown butterfly</name>
    <dbReference type="NCBI Taxonomy" id="110368"/>
    <lineage>
        <taxon>Eukaryota</taxon>
        <taxon>Metazoa</taxon>
        <taxon>Ecdysozoa</taxon>
        <taxon>Arthropoda</taxon>
        <taxon>Hexapoda</taxon>
        <taxon>Insecta</taxon>
        <taxon>Pterygota</taxon>
        <taxon>Neoptera</taxon>
        <taxon>Endopterygota</taxon>
        <taxon>Lepidoptera</taxon>
        <taxon>Glossata</taxon>
        <taxon>Ditrysia</taxon>
        <taxon>Papilionoidea</taxon>
        <taxon>Nymphalidae</taxon>
        <taxon>Satyrinae</taxon>
        <taxon>Satyrini</taxon>
        <taxon>Mycalesina</taxon>
        <taxon>Bicyclus</taxon>
    </lineage>
</organism>
<dbReference type="InterPro" id="IPR001163">
    <property type="entry name" value="Sm_dom_euk/arc"/>
</dbReference>
<sequence length="245" mass="27282">MSSTSSSESETSASSSKFDPIKVLYSKKTKVPVKNAPLYDNLQQFESALKYNESQSSSIIPVGKQELVKKREEEKEAKKKEEEKNLAEKNKQRFAQYQGLEPVKRPFRAKNVMTRLEAMTGPLGALKECVDQRLRIKITTRNANGIRGVLHATLVAFDKQWNMALSDVLEIWRRKAPKKRKIPPALGTPVPKGTAASISAVPVVTETNVGGGVLECTRHLPQIMVRGEHVVMVNIVERSTALSQQ</sequence>
<dbReference type="Proteomes" id="UP001652582">
    <property type="component" value="Chromosome 4"/>
</dbReference>
<dbReference type="PANTHER" id="PTHR21415:SF1">
    <property type="entry name" value="U7 SNRNA-ASSOCIATED SM-LIKE PROTEIN LSM11"/>
    <property type="match status" value="1"/>
</dbReference>